<gene>
    <name evidence="1" type="ORF">DENIS_0153</name>
</gene>
<organism evidence="1 2">
    <name type="scientific">Desulfonema ishimotonii</name>
    <dbReference type="NCBI Taxonomy" id="45657"/>
    <lineage>
        <taxon>Bacteria</taxon>
        <taxon>Pseudomonadati</taxon>
        <taxon>Thermodesulfobacteriota</taxon>
        <taxon>Desulfobacteria</taxon>
        <taxon>Desulfobacterales</taxon>
        <taxon>Desulfococcaceae</taxon>
        <taxon>Desulfonema</taxon>
    </lineage>
</organism>
<proteinExistence type="predicted"/>
<sequence>MSEISDAMKRVIRNTAKKLKGAQKREFIAEVTLELLDGNARKAEREFGWGRETVRKGIRELATSIRCIDNYSARGNKRTEEKFPELGEDIRAIMGADGQLDPVFQMYFSQGKVTARALRQILINAFGYTDDQLPNDNTIANILSRLGYRIGAVWQMDKKK</sequence>
<dbReference type="Proteomes" id="UP000288096">
    <property type="component" value="Unassembled WGS sequence"/>
</dbReference>
<dbReference type="AlphaFoldDB" id="A0A401FQH3"/>
<dbReference type="OrthoDB" id="9182108at2"/>
<keyword evidence="2" id="KW-1185">Reference proteome</keyword>
<name>A0A401FQH3_9BACT</name>
<accession>A0A401FQH3</accession>
<dbReference type="EMBL" id="BEXT01000001">
    <property type="protein sequence ID" value="GBC59217.1"/>
    <property type="molecule type" value="Genomic_DNA"/>
</dbReference>
<reference evidence="2" key="2">
    <citation type="submission" date="2019-01" db="EMBL/GenBank/DDBJ databases">
        <title>Genome sequence of Desulfonema ishimotonii strain Tokyo 01.</title>
        <authorList>
            <person name="Fukui M."/>
        </authorList>
    </citation>
    <scope>NUCLEOTIDE SEQUENCE [LARGE SCALE GENOMIC DNA]</scope>
    <source>
        <strain evidence="2">Tokyo 01</strain>
    </source>
</reference>
<reference evidence="2" key="1">
    <citation type="submission" date="2017-11" db="EMBL/GenBank/DDBJ databases">
        <authorList>
            <person name="Watanabe M."/>
            <person name="Kojima H."/>
        </authorList>
    </citation>
    <scope>NUCLEOTIDE SEQUENCE [LARGE SCALE GENOMIC DNA]</scope>
    <source>
        <strain evidence="2">Tokyo 01</strain>
    </source>
</reference>
<evidence type="ECO:0000313" key="2">
    <source>
        <dbReference type="Proteomes" id="UP000288096"/>
    </source>
</evidence>
<comment type="caution">
    <text evidence="1">The sequence shown here is derived from an EMBL/GenBank/DDBJ whole genome shotgun (WGS) entry which is preliminary data.</text>
</comment>
<protein>
    <submittedName>
        <fullName evidence="1">Transposase</fullName>
    </submittedName>
</protein>
<evidence type="ECO:0000313" key="1">
    <source>
        <dbReference type="EMBL" id="GBC59217.1"/>
    </source>
</evidence>
<dbReference type="RefSeq" id="WP_124326745.1">
    <property type="nucleotide sequence ID" value="NZ_BEXT01000001.1"/>
</dbReference>